<reference evidence="1 2" key="1">
    <citation type="submission" date="2024-09" db="EMBL/GenBank/DDBJ databases">
        <title>Chromosome-scale assembly of Riccia fluitans.</title>
        <authorList>
            <person name="Paukszto L."/>
            <person name="Sawicki J."/>
            <person name="Karawczyk K."/>
            <person name="Piernik-Szablinska J."/>
            <person name="Szczecinska M."/>
            <person name="Mazdziarz M."/>
        </authorList>
    </citation>
    <scope>NUCLEOTIDE SEQUENCE [LARGE SCALE GENOMIC DNA]</scope>
    <source>
        <strain evidence="1">Rf_01</strain>
        <tissue evidence="1">Aerial parts of the thallus</tissue>
    </source>
</reference>
<gene>
    <name evidence="1" type="ORF">R1flu_023507</name>
</gene>
<keyword evidence="2" id="KW-1185">Reference proteome</keyword>
<dbReference type="EMBL" id="JBHFFA010000007">
    <property type="protein sequence ID" value="KAL2611815.1"/>
    <property type="molecule type" value="Genomic_DNA"/>
</dbReference>
<accession>A0ABD1XSR2</accession>
<organism evidence="1 2">
    <name type="scientific">Riccia fluitans</name>
    <dbReference type="NCBI Taxonomy" id="41844"/>
    <lineage>
        <taxon>Eukaryota</taxon>
        <taxon>Viridiplantae</taxon>
        <taxon>Streptophyta</taxon>
        <taxon>Embryophyta</taxon>
        <taxon>Marchantiophyta</taxon>
        <taxon>Marchantiopsida</taxon>
        <taxon>Marchantiidae</taxon>
        <taxon>Marchantiales</taxon>
        <taxon>Ricciaceae</taxon>
        <taxon>Riccia</taxon>
    </lineage>
</organism>
<evidence type="ECO:0000313" key="1">
    <source>
        <dbReference type="EMBL" id="KAL2611815.1"/>
    </source>
</evidence>
<dbReference type="Proteomes" id="UP001605036">
    <property type="component" value="Unassembled WGS sequence"/>
</dbReference>
<comment type="caution">
    <text evidence="1">The sequence shown here is derived from an EMBL/GenBank/DDBJ whole genome shotgun (WGS) entry which is preliminary data.</text>
</comment>
<evidence type="ECO:0008006" key="3">
    <source>
        <dbReference type="Google" id="ProtNLM"/>
    </source>
</evidence>
<sequence length="337" mass="39406">MVHLKTLFELGFHTVSEEAHLQQIQSERRKFSLLEHVSTPPKRKAGRPKKKVQLDTVLQVSMKMEDVVISKEETSRTKKYPRKRRTNVNWFKAGLWPPLEAVLKSTHYSPGESVTLFRRKFGLHETQNPYLHLIESTILGWLQYDELKRRKVLKPRFQTVIDLFYVGYDKKDIGRFFHSRASAMWAGHSDLQEDFCKGDESVERSHSCGFQLTTDTIPDEGIILTRCPEILKENGGRFEVSRTCVKKWIKTRLGWSYREHTTPGRSSSKERPCGVLQGMQMLLLEYEHLLTTGFDSTAYESHWTTHSTLHAFVQRILVLWIMPRVRIWVFDVVTQKT</sequence>
<protein>
    <recommendedName>
        <fullName evidence="3">Transposase</fullName>
    </recommendedName>
</protein>
<proteinExistence type="predicted"/>
<evidence type="ECO:0000313" key="2">
    <source>
        <dbReference type="Proteomes" id="UP001605036"/>
    </source>
</evidence>
<dbReference type="AlphaFoldDB" id="A0ABD1XSR2"/>
<name>A0ABD1XSR2_9MARC</name>